<comment type="caution">
    <text evidence="4">The sequence shown here is derived from an EMBL/GenBank/DDBJ whole genome shotgun (WGS) entry which is preliminary data.</text>
</comment>
<dbReference type="Pfam" id="PF13181">
    <property type="entry name" value="TPR_8"/>
    <property type="match status" value="1"/>
</dbReference>
<dbReference type="InterPro" id="IPR045430">
    <property type="entry name" value="EAD1"/>
</dbReference>
<evidence type="ECO:0000259" key="3">
    <source>
        <dbReference type="Pfam" id="PF19955"/>
    </source>
</evidence>
<keyword evidence="2" id="KW-0472">Membrane</keyword>
<proteinExistence type="predicted"/>
<keyword evidence="2" id="KW-1133">Transmembrane helix</keyword>
<reference evidence="4 5" key="1">
    <citation type="journal article" date="2020" name="ISME J.">
        <title>Comparative genomics reveals insights into cyanobacterial evolution and habitat adaptation.</title>
        <authorList>
            <person name="Chen M.Y."/>
            <person name="Teng W.K."/>
            <person name="Zhao L."/>
            <person name="Hu C.X."/>
            <person name="Zhou Y.K."/>
            <person name="Han B.P."/>
            <person name="Song L.R."/>
            <person name="Shu W.S."/>
        </authorList>
    </citation>
    <scope>NUCLEOTIDE SEQUENCE [LARGE SCALE GENOMIC DNA]</scope>
    <source>
        <strain evidence="4 5">FACHB-1040</strain>
    </source>
</reference>
<feature type="repeat" description="TPR" evidence="1">
    <location>
        <begin position="327"/>
        <end position="360"/>
    </location>
</feature>
<dbReference type="PROSITE" id="PS50005">
    <property type="entry name" value="TPR"/>
    <property type="match status" value="1"/>
</dbReference>
<feature type="transmembrane region" description="Helical" evidence="2">
    <location>
        <begin position="111"/>
        <end position="132"/>
    </location>
</feature>
<dbReference type="SMART" id="SM00028">
    <property type="entry name" value="TPR"/>
    <property type="match status" value="3"/>
</dbReference>
<protein>
    <recommendedName>
        <fullName evidence="3">Effector-associated domain-containing protein</fullName>
    </recommendedName>
</protein>
<dbReference type="RefSeq" id="WP_190383222.1">
    <property type="nucleotide sequence ID" value="NZ_JACJQT010000031.1"/>
</dbReference>
<evidence type="ECO:0000256" key="1">
    <source>
        <dbReference type="PROSITE-ProRule" id="PRU00339"/>
    </source>
</evidence>
<dbReference type="InterPro" id="IPR011990">
    <property type="entry name" value="TPR-like_helical_dom_sf"/>
</dbReference>
<evidence type="ECO:0000256" key="2">
    <source>
        <dbReference type="SAM" id="Phobius"/>
    </source>
</evidence>
<sequence length="519" mass="59782">MKLSPHDRKQLLKVIIDSYPNIADLEMLLQFDLGENLDYIVGGSNNKEKVFNLIQWAESRGKLRGLLNTIAQNIPDNVELQETIKNLLEKSSQNSKINPDHDEDDQKKNKLALVIKSCCVGLGIIVTGFISYCYFQPKLNCNNKQLEQRDSIKIIIPDFEGNQDSNLETSISEGLKTRIPSDVTICRQLNKAVKEPSEANQLGKRLFPQDPNVLVLWGRISKFSFLGGVEINYDNNQVYDQKIQEKITRSRLVDISLHQKDPLIFKEILLKIADFQVAYRIALSYYSSNKQDKIKESQQLLQDILDRIISCQVNNEQLINLNTQEVADAYSLLGDLYNKSEDFNNAINSYKCSYKFEKDENRRNTLLVQQSDNHTTLGEFDQALELYQRVINNGSNDSKTRALVSRAMMFTKLKKYSQAEKDLGQVIEQNLDRSYGLEIRSSIRLFDAPNRLGAISDLSKLCQIDTKKCKDSIDFYNEVITKYNPQEYQQIVSELREIKKTHPEWQQLINQLLEKNNSK</sequence>
<feature type="domain" description="Effector-associated" evidence="3">
    <location>
        <begin position="1"/>
        <end position="87"/>
    </location>
</feature>
<name>A0ABR8BW88_APHFL</name>
<organism evidence="4 5">
    <name type="scientific">Aphanizomenon flos-aquae FACHB-1040</name>
    <dbReference type="NCBI Taxonomy" id="2692887"/>
    <lineage>
        <taxon>Bacteria</taxon>
        <taxon>Bacillati</taxon>
        <taxon>Cyanobacteriota</taxon>
        <taxon>Cyanophyceae</taxon>
        <taxon>Nostocales</taxon>
        <taxon>Aphanizomenonaceae</taxon>
        <taxon>Aphanizomenon</taxon>
    </lineage>
</organism>
<dbReference type="InterPro" id="IPR019734">
    <property type="entry name" value="TPR_rpt"/>
</dbReference>
<dbReference type="Pfam" id="PF19955">
    <property type="entry name" value="EAD1"/>
    <property type="match status" value="1"/>
</dbReference>
<evidence type="ECO:0000313" key="4">
    <source>
        <dbReference type="EMBL" id="MBD2279173.1"/>
    </source>
</evidence>
<dbReference type="Gene3D" id="1.25.40.10">
    <property type="entry name" value="Tetratricopeptide repeat domain"/>
    <property type="match status" value="1"/>
</dbReference>
<keyword evidence="5" id="KW-1185">Reference proteome</keyword>
<evidence type="ECO:0000313" key="5">
    <source>
        <dbReference type="Proteomes" id="UP000606721"/>
    </source>
</evidence>
<dbReference type="SUPFAM" id="SSF48452">
    <property type="entry name" value="TPR-like"/>
    <property type="match status" value="1"/>
</dbReference>
<keyword evidence="2" id="KW-0812">Transmembrane</keyword>
<gene>
    <name evidence="4" type="ORF">H6F99_12980</name>
</gene>
<accession>A0ABR8BW88</accession>
<dbReference type="Proteomes" id="UP000606721">
    <property type="component" value="Unassembled WGS sequence"/>
</dbReference>
<dbReference type="EMBL" id="JACJQT010000031">
    <property type="protein sequence ID" value="MBD2279173.1"/>
    <property type="molecule type" value="Genomic_DNA"/>
</dbReference>
<keyword evidence="1" id="KW-0802">TPR repeat</keyword>